<keyword evidence="4 5" id="KW-0472">Membrane</keyword>
<evidence type="ECO:0008006" key="8">
    <source>
        <dbReference type="Google" id="ProtNLM"/>
    </source>
</evidence>
<proteinExistence type="predicted"/>
<dbReference type="Pfam" id="PF04142">
    <property type="entry name" value="Nuc_sug_transp"/>
    <property type="match status" value="1"/>
</dbReference>
<protein>
    <recommendedName>
        <fullName evidence="8">Integral membrane protein</fullName>
    </recommendedName>
</protein>
<sequence length="396" mass="43367">MSALFNKYTLFLIAGMLITGTANTLLNKLQDRQCVGDCDTSRPQLFEQPVWQTLIMFFGEFGCILGPIFIHLQTRFGKYQPVSSDSSEIPIEAAADGQRIQPMTGTRKLLMWLPTLCDICGTTLMNVGLIYTSASIYQMLRGAIVLFVAVFSVIFLKRKLQLYQWGSLLSIVLGVSLVGLSSIFKPAPPPTFTNEANEGMAALGVFMVLFAQMFTATQFVVEEKILSRYSVGPIEAVYLEGFFGIITVSFAILVGHFQYGQYHPGSYWDAVTAYHQIFDNVGVWGTGIAIAISIGFFNFFGLSVTRTVSATSRSTIDTSRTLFIWMFSLVLGWETFSFLQVIGFMLLVYGTFLFNGVIDPPACLVTPTQPVISVQSSAGGSQPAAAAVDETSPLIG</sequence>
<evidence type="ECO:0000313" key="6">
    <source>
        <dbReference type="EMBL" id="KXN70266.1"/>
    </source>
</evidence>
<feature type="transmembrane region" description="Helical" evidence="5">
    <location>
        <begin position="50"/>
        <end position="70"/>
    </location>
</feature>
<name>A0A137P5H8_CONC2</name>
<evidence type="ECO:0000256" key="3">
    <source>
        <dbReference type="ARBA" id="ARBA00022989"/>
    </source>
</evidence>
<accession>A0A137P5H8</accession>
<gene>
    <name evidence="6" type="ORF">CONCODRAFT_78939</name>
</gene>
<dbReference type="InterPro" id="IPR007271">
    <property type="entry name" value="Nuc_sug_transpt"/>
</dbReference>
<evidence type="ECO:0000256" key="2">
    <source>
        <dbReference type="ARBA" id="ARBA00022692"/>
    </source>
</evidence>
<dbReference type="EMBL" id="KQ964507">
    <property type="protein sequence ID" value="KXN70266.1"/>
    <property type="molecule type" value="Genomic_DNA"/>
</dbReference>
<evidence type="ECO:0000256" key="1">
    <source>
        <dbReference type="ARBA" id="ARBA00004141"/>
    </source>
</evidence>
<feature type="transmembrane region" description="Helical" evidence="5">
    <location>
        <begin position="168"/>
        <end position="187"/>
    </location>
</feature>
<evidence type="ECO:0000256" key="4">
    <source>
        <dbReference type="ARBA" id="ARBA00023136"/>
    </source>
</evidence>
<comment type="subcellular location">
    <subcellularLocation>
        <location evidence="1">Membrane</location>
        <topology evidence="1">Multi-pass membrane protein</topology>
    </subcellularLocation>
</comment>
<dbReference type="PANTHER" id="PTHR13146:SF0">
    <property type="entry name" value="SOLUTE CARRIER FAMILY 35 MEMBER F6"/>
    <property type="match status" value="1"/>
</dbReference>
<dbReference type="OMA" id="FIYKHNV"/>
<dbReference type="InterPro" id="IPR037185">
    <property type="entry name" value="EmrE-like"/>
</dbReference>
<dbReference type="Gene3D" id="1.10.3730.20">
    <property type="match status" value="1"/>
</dbReference>
<organism evidence="6 7">
    <name type="scientific">Conidiobolus coronatus (strain ATCC 28846 / CBS 209.66 / NRRL 28638)</name>
    <name type="common">Delacroixia coronata</name>
    <dbReference type="NCBI Taxonomy" id="796925"/>
    <lineage>
        <taxon>Eukaryota</taxon>
        <taxon>Fungi</taxon>
        <taxon>Fungi incertae sedis</taxon>
        <taxon>Zoopagomycota</taxon>
        <taxon>Entomophthoromycotina</taxon>
        <taxon>Entomophthoromycetes</taxon>
        <taxon>Entomophthorales</taxon>
        <taxon>Ancylistaceae</taxon>
        <taxon>Conidiobolus</taxon>
    </lineage>
</organism>
<dbReference type="Proteomes" id="UP000070444">
    <property type="component" value="Unassembled WGS sequence"/>
</dbReference>
<dbReference type="GO" id="GO:0000139">
    <property type="term" value="C:Golgi membrane"/>
    <property type="evidence" value="ECO:0007669"/>
    <property type="project" value="InterPro"/>
</dbReference>
<keyword evidence="7" id="KW-1185">Reference proteome</keyword>
<keyword evidence="2 5" id="KW-0812">Transmembrane</keyword>
<dbReference type="AlphaFoldDB" id="A0A137P5H8"/>
<feature type="transmembrane region" description="Helical" evidence="5">
    <location>
        <begin position="322"/>
        <end position="349"/>
    </location>
</feature>
<dbReference type="SUPFAM" id="SSF103481">
    <property type="entry name" value="Multidrug resistance efflux transporter EmrE"/>
    <property type="match status" value="1"/>
</dbReference>
<feature type="transmembrane region" description="Helical" evidence="5">
    <location>
        <begin position="199"/>
        <end position="221"/>
    </location>
</feature>
<feature type="transmembrane region" description="Helical" evidence="5">
    <location>
        <begin position="242"/>
        <end position="261"/>
    </location>
</feature>
<dbReference type="InterPro" id="IPR012404">
    <property type="entry name" value="UCP036436"/>
</dbReference>
<evidence type="ECO:0000313" key="7">
    <source>
        <dbReference type="Proteomes" id="UP000070444"/>
    </source>
</evidence>
<evidence type="ECO:0000256" key="5">
    <source>
        <dbReference type="SAM" id="Phobius"/>
    </source>
</evidence>
<reference evidence="6 7" key="1">
    <citation type="journal article" date="2015" name="Genome Biol. Evol.">
        <title>Phylogenomic analyses indicate that early fungi evolved digesting cell walls of algal ancestors of land plants.</title>
        <authorList>
            <person name="Chang Y."/>
            <person name="Wang S."/>
            <person name="Sekimoto S."/>
            <person name="Aerts A.L."/>
            <person name="Choi C."/>
            <person name="Clum A."/>
            <person name="LaButti K.M."/>
            <person name="Lindquist E.A."/>
            <person name="Yee Ngan C."/>
            <person name="Ohm R.A."/>
            <person name="Salamov A.A."/>
            <person name="Grigoriev I.V."/>
            <person name="Spatafora J.W."/>
            <person name="Berbee M.L."/>
        </authorList>
    </citation>
    <scope>NUCLEOTIDE SEQUENCE [LARGE SCALE GENOMIC DNA]</scope>
    <source>
        <strain evidence="6 7">NRRL 28638</strain>
    </source>
</reference>
<dbReference type="GO" id="GO:0015165">
    <property type="term" value="F:pyrimidine nucleotide-sugar transmembrane transporter activity"/>
    <property type="evidence" value="ECO:0007669"/>
    <property type="project" value="InterPro"/>
</dbReference>
<feature type="transmembrane region" description="Helical" evidence="5">
    <location>
        <begin position="281"/>
        <end position="301"/>
    </location>
</feature>
<feature type="transmembrane region" description="Helical" evidence="5">
    <location>
        <begin position="136"/>
        <end position="156"/>
    </location>
</feature>
<feature type="transmembrane region" description="Helical" evidence="5">
    <location>
        <begin position="109"/>
        <end position="130"/>
    </location>
</feature>
<dbReference type="PANTHER" id="PTHR13146">
    <property type="match status" value="1"/>
</dbReference>
<dbReference type="PIRSF" id="PIRSF036436">
    <property type="entry name" value="UCP036436"/>
    <property type="match status" value="1"/>
</dbReference>
<keyword evidence="3 5" id="KW-1133">Transmembrane helix</keyword>
<dbReference type="OrthoDB" id="29773at2759"/>